<gene>
    <name evidence="1" type="ORF">BKA00_005752</name>
</gene>
<dbReference type="RefSeq" id="WP_185030156.1">
    <property type="nucleotide sequence ID" value="NZ_JACHMQ010000001.1"/>
</dbReference>
<proteinExistence type="predicted"/>
<keyword evidence="2" id="KW-1185">Reference proteome</keyword>
<dbReference type="Gene3D" id="3.20.20.210">
    <property type="match status" value="1"/>
</dbReference>
<dbReference type="Proteomes" id="UP000546324">
    <property type="component" value="Unassembled WGS sequence"/>
</dbReference>
<protein>
    <recommendedName>
        <fullName evidence="3">Methionine synthase</fullName>
    </recommendedName>
</protein>
<name>A0A7X0L1Q5_9ACTN</name>
<organism evidence="1 2">
    <name type="scientific">Actinomadura coerulea</name>
    <dbReference type="NCBI Taxonomy" id="46159"/>
    <lineage>
        <taxon>Bacteria</taxon>
        <taxon>Bacillati</taxon>
        <taxon>Actinomycetota</taxon>
        <taxon>Actinomycetes</taxon>
        <taxon>Streptosporangiales</taxon>
        <taxon>Thermomonosporaceae</taxon>
        <taxon>Actinomadura</taxon>
    </lineage>
</organism>
<dbReference type="AlphaFoldDB" id="A0A7X0L1Q5"/>
<dbReference type="EMBL" id="JACHMQ010000001">
    <property type="protein sequence ID" value="MBB6398838.1"/>
    <property type="molecule type" value="Genomic_DNA"/>
</dbReference>
<evidence type="ECO:0000313" key="1">
    <source>
        <dbReference type="EMBL" id="MBB6398838.1"/>
    </source>
</evidence>
<sequence>MKPTVHLCGSVPLADSETVFRAAATALNGRVRRIPDGEPGERGNWVVWQLPKLSAHPDLETVPPPGREYGPTMRVRPKPGVDPASVTFEPLGYSAAALDSWQVFTRLRAEGVIPPDVRFQVSLPTPVAVVAAFVAEHHAELEAAYEARLLAELEEILAVIPPEDLAVQWDTAVEFAVFEEVYPAWYGTDHPTRLAETVKRLVRLGNAVPEEVELGYHLCYGDFEHTHFVEPADTSTLAAVAGGIAEGIGRLLDWVHMPVPRDRADEAYFAPLSALSLPAETTLFLGLVHATDGLEGARARIDAARGTVKRFGIATECGMGRRPSEQIPALLALHAAVADLL</sequence>
<comment type="caution">
    <text evidence="1">The sequence shown here is derived from an EMBL/GenBank/DDBJ whole genome shotgun (WGS) entry which is preliminary data.</text>
</comment>
<reference evidence="1 2" key="1">
    <citation type="submission" date="2020-08" db="EMBL/GenBank/DDBJ databases">
        <title>Sequencing the genomes of 1000 actinobacteria strains.</title>
        <authorList>
            <person name="Klenk H.-P."/>
        </authorList>
    </citation>
    <scope>NUCLEOTIDE SEQUENCE [LARGE SCALE GENOMIC DNA]</scope>
    <source>
        <strain evidence="1 2">DSM 43675</strain>
    </source>
</reference>
<evidence type="ECO:0008006" key="3">
    <source>
        <dbReference type="Google" id="ProtNLM"/>
    </source>
</evidence>
<accession>A0A7X0L1Q5</accession>
<dbReference type="SUPFAM" id="SSF51726">
    <property type="entry name" value="UROD/MetE-like"/>
    <property type="match status" value="1"/>
</dbReference>
<dbReference type="InterPro" id="IPR038071">
    <property type="entry name" value="UROD/MetE-like_sf"/>
</dbReference>
<evidence type="ECO:0000313" key="2">
    <source>
        <dbReference type="Proteomes" id="UP000546324"/>
    </source>
</evidence>